<feature type="domain" description="Sulfatase N-terminal" evidence="4">
    <location>
        <begin position="29"/>
        <end position="409"/>
    </location>
</feature>
<dbReference type="InterPro" id="IPR000917">
    <property type="entry name" value="Sulfatase_N"/>
</dbReference>
<dbReference type="GO" id="GO:0008484">
    <property type="term" value="F:sulfuric ester hydrolase activity"/>
    <property type="evidence" value="ECO:0007669"/>
    <property type="project" value="TreeGrafter"/>
</dbReference>
<protein>
    <submittedName>
        <fullName evidence="5">Sulfatase-like hydrolase/transferase</fullName>
    </submittedName>
</protein>
<evidence type="ECO:0000256" key="3">
    <source>
        <dbReference type="ARBA" id="ARBA00022801"/>
    </source>
</evidence>
<dbReference type="Pfam" id="PF00884">
    <property type="entry name" value="Sulfatase"/>
    <property type="match status" value="1"/>
</dbReference>
<gene>
    <name evidence="5" type="ORF">HGP29_24375</name>
</gene>
<dbReference type="GO" id="GO:0046872">
    <property type="term" value="F:metal ion binding"/>
    <property type="evidence" value="ECO:0007669"/>
    <property type="project" value="UniProtKB-KW"/>
</dbReference>
<proteinExistence type="inferred from homology"/>
<organism evidence="5 6">
    <name type="scientific">Flammeovirga agarivorans</name>
    <dbReference type="NCBI Taxonomy" id="2726742"/>
    <lineage>
        <taxon>Bacteria</taxon>
        <taxon>Pseudomonadati</taxon>
        <taxon>Bacteroidota</taxon>
        <taxon>Cytophagia</taxon>
        <taxon>Cytophagales</taxon>
        <taxon>Flammeovirgaceae</taxon>
        <taxon>Flammeovirga</taxon>
    </lineage>
</organism>
<dbReference type="EMBL" id="JABAIL010000011">
    <property type="protein sequence ID" value="NLR94363.1"/>
    <property type="molecule type" value="Genomic_DNA"/>
</dbReference>
<keyword evidence="3 5" id="KW-0378">Hydrolase</keyword>
<dbReference type="GO" id="GO:0005737">
    <property type="term" value="C:cytoplasm"/>
    <property type="evidence" value="ECO:0007669"/>
    <property type="project" value="TreeGrafter"/>
</dbReference>
<evidence type="ECO:0000256" key="1">
    <source>
        <dbReference type="ARBA" id="ARBA00008779"/>
    </source>
</evidence>
<dbReference type="Proteomes" id="UP000585050">
    <property type="component" value="Unassembled WGS sequence"/>
</dbReference>
<dbReference type="PANTHER" id="PTHR45953">
    <property type="entry name" value="IDURONATE 2-SULFATASE"/>
    <property type="match status" value="1"/>
</dbReference>
<name>A0A7X8SQ64_9BACT</name>
<keyword evidence="5" id="KW-0808">Transferase</keyword>
<dbReference type="GO" id="GO:0016740">
    <property type="term" value="F:transferase activity"/>
    <property type="evidence" value="ECO:0007669"/>
    <property type="project" value="UniProtKB-KW"/>
</dbReference>
<dbReference type="RefSeq" id="WP_168885074.1">
    <property type="nucleotide sequence ID" value="NZ_JABAIL010000011.1"/>
</dbReference>
<evidence type="ECO:0000313" key="5">
    <source>
        <dbReference type="EMBL" id="NLR94363.1"/>
    </source>
</evidence>
<accession>A0A7X8SQ64</accession>
<dbReference type="SUPFAM" id="SSF53649">
    <property type="entry name" value="Alkaline phosphatase-like"/>
    <property type="match status" value="1"/>
</dbReference>
<reference evidence="5 6" key="1">
    <citation type="submission" date="2020-04" db="EMBL/GenBank/DDBJ databases">
        <title>Flammeovirga sp. SR4, a novel species isolated from seawater.</title>
        <authorList>
            <person name="Wang X."/>
        </authorList>
    </citation>
    <scope>NUCLEOTIDE SEQUENCE [LARGE SCALE GENOMIC DNA]</scope>
    <source>
        <strain evidence="5 6">SR4</strain>
    </source>
</reference>
<dbReference type="Gene3D" id="3.40.720.10">
    <property type="entry name" value="Alkaline Phosphatase, subunit A"/>
    <property type="match status" value="1"/>
</dbReference>
<dbReference type="PROSITE" id="PS00523">
    <property type="entry name" value="SULFATASE_1"/>
    <property type="match status" value="1"/>
</dbReference>
<dbReference type="InterPro" id="IPR017850">
    <property type="entry name" value="Alkaline_phosphatase_core_sf"/>
</dbReference>
<keyword evidence="2" id="KW-0479">Metal-binding</keyword>
<comment type="similarity">
    <text evidence="1">Belongs to the sulfatase family.</text>
</comment>
<evidence type="ECO:0000259" key="4">
    <source>
        <dbReference type="Pfam" id="PF00884"/>
    </source>
</evidence>
<dbReference type="AlphaFoldDB" id="A0A7X8SQ64"/>
<dbReference type="InterPro" id="IPR024607">
    <property type="entry name" value="Sulfatase_CS"/>
</dbReference>
<evidence type="ECO:0000256" key="2">
    <source>
        <dbReference type="ARBA" id="ARBA00022723"/>
    </source>
</evidence>
<dbReference type="PANTHER" id="PTHR45953:SF1">
    <property type="entry name" value="IDURONATE 2-SULFATASE"/>
    <property type="match status" value="1"/>
</dbReference>
<comment type="caution">
    <text evidence="5">The sequence shown here is derived from an EMBL/GenBank/DDBJ whole genome shotgun (WGS) entry which is preliminary data.</text>
</comment>
<keyword evidence="6" id="KW-1185">Reference proteome</keyword>
<evidence type="ECO:0000313" key="6">
    <source>
        <dbReference type="Proteomes" id="UP000585050"/>
    </source>
</evidence>
<sequence>MKHILFSIIVFSLCGHIWASNPPKKRKTNLVFIITDQQQYKALGLAGNKVLKTPNLDRLGESGAYFVNAYSACAVCGPARSSILTGLTVENTGVNTNDKTYYYRKEKVMQAPTFDEILKENGYTCEYYGKWHVMSNKAKVYSNPKLNAKSGKSAFDHGGQNFMYQDWLNGHLSKRPLKDGEHLDRFTKRPYSPDPIDKFYGKDYQEIKKQKASQPNFHGRLNIPQEYSITAFQAQETMNAIERLKDQPFSITCSFHSPHAPMIVPEPFYSMYDPKKMTPPVSIGDDMKNSPYKFSNGKKNLPEYSDPEKIKYMISNYYGLISEIDHWVGQIIDKIDELGLSDNTLIVFTSDHGEMLGAHGLREKNIFYEESAHIPLLLKLPKQIDKNTTVEGYVSHIDIFPTILDYLNIKGHDADGQSLRDLVDGKDTDYGQFVVTEWNYRGDTSPNYMIVKDGWKMMVPYSVESKVLDVLYNLNEDPNEMNNLLGKNPEQAKYSDKVEELRADLLSWLKKNNSKHYNGVRDRVIVKNI</sequence>